<dbReference type="Proteomes" id="UP000317355">
    <property type="component" value="Unassembled WGS sequence"/>
</dbReference>
<protein>
    <submittedName>
        <fullName evidence="1">Segregation and condensation protein A</fullName>
    </submittedName>
</protein>
<dbReference type="AlphaFoldDB" id="A0A558CFS7"/>
<gene>
    <name evidence="1" type="ORF">FHK82_18100</name>
</gene>
<sequence>MTTDREKDLDVLHAMRKVLTAVIRDTTPPPGMRHTLTDETIQDMRVCLGLITAREKELNEEAGTTQARPYYVDEQPTSTVVPFDIPGKTGKE</sequence>
<dbReference type="EMBL" id="VMRY01000153">
    <property type="protein sequence ID" value="TVT47502.1"/>
    <property type="molecule type" value="Genomic_DNA"/>
</dbReference>
<reference evidence="1 2" key="1">
    <citation type="submission" date="2019-07" db="EMBL/GenBank/DDBJ databases">
        <title>The pathways for chlorine oxyanion respiration interact through the shared metabolite chlorate.</title>
        <authorList>
            <person name="Barnum T.P."/>
            <person name="Cheng Y."/>
            <person name="Hill K.A."/>
            <person name="Lucas L.N."/>
            <person name="Carlson H.K."/>
            <person name="Coates J.D."/>
        </authorList>
    </citation>
    <scope>NUCLEOTIDE SEQUENCE [LARGE SCALE GENOMIC DNA]</scope>
    <source>
        <strain evidence="1">BK-3</strain>
    </source>
</reference>
<proteinExistence type="predicted"/>
<comment type="caution">
    <text evidence="1">The sequence shown here is derived from an EMBL/GenBank/DDBJ whole genome shotgun (WGS) entry which is preliminary data.</text>
</comment>
<accession>A0A558CFS7</accession>
<dbReference type="STRING" id="1543721.AAY24_03600"/>
<organism evidence="1 2">
    <name type="scientific">Sedimenticola thiotaurini</name>
    <dbReference type="NCBI Taxonomy" id="1543721"/>
    <lineage>
        <taxon>Bacteria</taxon>
        <taxon>Pseudomonadati</taxon>
        <taxon>Pseudomonadota</taxon>
        <taxon>Gammaproteobacteria</taxon>
        <taxon>Chromatiales</taxon>
        <taxon>Sedimenticolaceae</taxon>
        <taxon>Sedimenticola</taxon>
    </lineage>
</organism>
<evidence type="ECO:0000313" key="2">
    <source>
        <dbReference type="Proteomes" id="UP000317355"/>
    </source>
</evidence>
<name>A0A558CFS7_9GAMM</name>
<evidence type="ECO:0000313" key="1">
    <source>
        <dbReference type="EMBL" id="TVT47502.1"/>
    </source>
</evidence>